<dbReference type="Proteomes" id="UP000321393">
    <property type="component" value="Unassembled WGS sequence"/>
</dbReference>
<proteinExistence type="predicted"/>
<dbReference type="AlphaFoldDB" id="A0A5D3BV32"/>
<sequence>MTHEITMKEHLEDESKKKKSIALKTISLEVDPEYEDGLDEDDLGYFSYNIRMDCPHLKSSKKSKKKAMKTIWDNSSESGSEVEEMAHLGLMAHSDKEDEHDDEDPNKYGYQRIKTHDMSCPTPAHFMRWNRGATT</sequence>
<protein>
    <submittedName>
        <fullName evidence="2">Uncharacterized protein</fullName>
    </submittedName>
</protein>
<reference evidence="3 4" key="1">
    <citation type="submission" date="2019-08" db="EMBL/GenBank/DDBJ databases">
        <title>Draft genome sequences of two oriental melons (Cucumis melo L. var makuwa).</title>
        <authorList>
            <person name="Kwon S.-Y."/>
        </authorList>
    </citation>
    <scope>NUCLEOTIDE SEQUENCE [LARGE SCALE GENOMIC DNA]</scope>
    <source>
        <strain evidence="4">cv. Chang Bougi</strain>
        <strain evidence="3">cv. SW 3</strain>
        <tissue evidence="2">Leaf</tissue>
    </source>
</reference>
<comment type="caution">
    <text evidence="2">The sequence shown here is derived from an EMBL/GenBank/DDBJ whole genome shotgun (WGS) entry which is preliminary data.</text>
</comment>
<dbReference type="Proteomes" id="UP000321947">
    <property type="component" value="Unassembled WGS sequence"/>
</dbReference>
<organism evidence="2 4">
    <name type="scientific">Cucumis melo var. makuwa</name>
    <name type="common">Oriental melon</name>
    <dbReference type="NCBI Taxonomy" id="1194695"/>
    <lineage>
        <taxon>Eukaryota</taxon>
        <taxon>Viridiplantae</taxon>
        <taxon>Streptophyta</taxon>
        <taxon>Embryophyta</taxon>
        <taxon>Tracheophyta</taxon>
        <taxon>Spermatophyta</taxon>
        <taxon>Magnoliopsida</taxon>
        <taxon>eudicotyledons</taxon>
        <taxon>Gunneridae</taxon>
        <taxon>Pentapetalae</taxon>
        <taxon>rosids</taxon>
        <taxon>fabids</taxon>
        <taxon>Cucurbitales</taxon>
        <taxon>Cucurbitaceae</taxon>
        <taxon>Benincaseae</taxon>
        <taxon>Cucumis</taxon>
    </lineage>
</organism>
<evidence type="ECO:0000313" key="2">
    <source>
        <dbReference type="EMBL" id="TYK03317.1"/>
    </source>
</evidence>
<evidence type="ECO:0000313" key="3">
    <source>
        <dbReference type="Proteomes" id="UP000321393"/>
    </source>
</evidence>
<dbReference type="EMBL" id="SSTD01015277">
    <property type="protein sequence ID" value="TYK03317.1"/>
    <property type="molecule type" value="Genomic_DNA"/>
</dbReference>
<gene>
    <name evidence="2" type="ORF">E5676_scaffold566G00050</name>
    <name evidence="1" type="ORF">E6C27_scaffold778G00320</name>
</gene>
<evidence type="ECO:0000313" key="1">
    <source>
        <dbReference type="EMBL" id="KAA0053103.1"/>
    </source>
</evidence>
<name>A0A5D3BV32_CUCMM</name>
<dbReference type="EMBL" id="SSTE01009956">
    <property type="protein sequence ID" value="KAA0053103.1"/>
    <property type="molecule type" value="Genomic_DNA"/>
</dbReference>
<evidence type="ECO:0000313" key="4">
    <source>
        <dbReference type="Proteomes" id="UP000321947"/>
    </source>
</evidence>
<accession>A0A5D3BV32</accession>